<dbReference type="GO" id="GO:0000160">
    <property type="term" value="P:phosphorelay signal transduction system"/>
    <property type="evidence" value="ECO:0007669"/>
    <property type="project" value="InterPro"/>
</dbReference>
<feature type="domain" description="Response regulatory" evidence="4">
    <location>
        <begin position="2"/>
        <end position="122"/>
    </location>
</feature>
<evidence type="ECO:0000259" key="4">
    <source>
        <dbReference type="PROSITE" id="PS50110"/>
    </source>
</evidence>
<evidence type="ECO:0000256" key="2">
    <source>
        <dbReference type="ARBA" id="ARBA00024867"/>
    </source>
</evidence>
<dbReference type="SMART" id="SM00850">
    <property type="entry name" value="LytTR"/>
    <property type="match status" value="1"/>
</dbReference>
<evidence type="ECO:0000313" key="6">
    <source>
        <dbReference type="Proteomes" id="UP000306509"/>
    </source>
</evidence>
<evidence type="ECO:0000256" key="1">
    <source>
        <dbReference type="ARBA" id="ARBA00018672"/>
    </source>
</evidence>
<dbReference type="PROSITE" id="PS50110">
    <property type="entry name" value="RESPONSE_REGULATORY"/>
    <property type="match status" value="1"/>
</dbReference>
<sequence>MKIAIVDDVVEDRQEAMSYITSYCSTYHPNLPIEYVEFNSGEKLLITFRPGLYDIILLDVYMDGKNGIEIAKEIYQKDQTACLMFFSDSDFYVLESFSVQPVYYILKPLSMHRIQFEEGLHLCFDKLEKLNEKPKSLEVTINKFKAQLPLKNIIYVDCQLRRCRIHMVNNDIIIVANPVSYCINQLLKEEIFMECYREVAVNMDYIKNIYNNYILLTNGEQLPIARRKKKEFLNLYVKHLVNKAGGQVLSL</sequence>
<gene>
    <name evidence="5" type="primary">lytR_4</name>
    <name evidence="5" type="ORF">DSM106044_03685</name>
</gene>
<dbReference type="CDD" id="cd00156">
    <property type="entry name" value="REC"/>
    <property type="match status" value="1"/>
</dbReference>
<dbReference type="Gene3D" id="2.40.50.1020">
    <property type="entry name" value="LytTr DNA-binding domain"/>
    <property type="match status" value="1"/>
</dbReference>
<evidence type="ECO:0000313" key="5">
    <source>
        <dbReference type="EMBL" id="TLC99482.1"/>
    </source>
</evidence>
<protein>
    <recommendedName>
        <fullName evidence="1">Stage 0 sporulation protein A homolog</fullName>
    </recommendedName>
</protein>
<dbReference type="GO" id="GO:0003677">
    <property type="term" value="F:DNA binding"/>
    <property type="evidence" value="ECO:0007669"/>
    <property type="project" value="InterPro"/>
</dbReference>
<keyword evidence="6" id="KW-1185">Reference proteome</keyword>
<evidence type="ECO:0000256" key="3">
    <source>
        <dbReference type="PROSITE-ProRule" id="PRU00169"/>
    </source>
</evidence>
<dbReference type="Proteomes" id="UP000306509">
    <property type="component" value="Unassembled WGS sequence"/>
</dbReference>
<feature type="modified residue" description="4-aspartylphosphate" evidence="3">
    <location>
        <position position="59"/>
    </location>
</feature>
<accession>A0A4U8Q606</accession>
<keyword evidence="3" id="KW-0597">Phosphoprotein</keyword>
<dbReference type="RefSeq" id="WP_027292253.1">
    <property type="nucleotide sequence ID" value="NZ_QGQD01000069.1"/>
</dbReference>
<dbReference type="Pfam" id="PF04397">
    <property type="entry name" value="LytTR"/>
    <property type="match status" value="1"/>
</dbReference>
<proteinExistence type="predicted"/>
<reference evidence="5 6" key="1">
    <citation type="journal article" date="2019" name="Anaerobe">
        <title>Detection of Robinsoniella peoriensis in multiple bone samples of a trauma patient.</title>
        <authorList>
            <person name="Schrottner P."/>
            <person name="Hartwich K."/>
            <person name="Bunk B."/>
            <person name="Schober I."/>
            <person name="Helbig S."/>
            <person name="Rudolph W.W."/>
            <person name="Gunzer F."/>
        </authorList>
    </citation>
    <scope>NUCLEOTIDE SEQUENCE [LARGE SCALE GENOMIC DNA]</scope>
    <source>
        <strain evidence="5 6">DSM 106044</strain>
    </source>
</reference>
<dbReference type="AlphaFoldDB" id="A0A4U8Q606"/>
<dbReference type="InterPro" id="IPR011006">
    <property type="entry name" value="CheY-like_superfamily"/>
</dbReference>
<organism evidence="5 6">
    <name type="scientific">Robinsoniella peoriensis</name>
    <dbReference type="NCBI Taxonomy" id="180332"/>
    <lineage>
        <taxon>Bacteria</taxon>
        <taxon>Bacillati</taxon>
        <taxon>Bacillota</taxon>
        <taxon>Clostridia</taxon>
        <taxon>Lachnospirales</taxon>
        <taxon>Lachnospiraceae</taxon>
        <taxon>Robinsoniella</taxon>
    </lineage>
</organism>
<dbReference type="SUPFAM" id="SSF52172">
    <property type="entry name" value="CheY-like"/>
    <property type="match status" value="1"/>
</dbReference>
<name>A0A4U8Q606_9FIRM</name>
<comment type="function">
    <text evidence="2">May play the central regulatory role in sporulation. It may be an element of the effector pathway responsible for the activation of sporulation genes in response to nutritional stress. Spo0A may act in concert with spo0H (a sigma factor) to control the expression of some genes that are critical to the sporulation process.</text>
</comment>
<comment type="caution">
    <text evidence="5">The sequence shown here is derived from an EMBL/GenBank/DDBJ whole genome shotgun (WGS) entry which is preliminary data.</text>
</comment>
<dbReference type="EMBL" id="QGQD01000069">
    <property type="protein sequence ID" value="TLC99482.1"/>
    <property type="molecule type" value="Genomic_DNA"/>
</dbReference>
<dbReference type="STRING" id="180332.GCA_000797495_01138"/>
<dbReference type="SMART" id="SM00448">
    <property type="entry name" value="REC"/>
    <property type="match status" value="1"/>
</dbReference>
<dbReference type="Gene3D" id="3.40.50.2300">
    <property type="match status" value="1"/>
</dbReference>
<dbReference type="Pfam" id="PF00072">
    <property type="entry name" value="Response_reg"/>
    <property type="match status" value="1"/>
</dbReference>
<dbReference type="InterPro" id="IPR007492">
    <property type="entry name" value="LytTR_DNA-bd_dom"/>
</dbReference>
<dbReference type="InterPro" id="IPR001789">
    <property type="entry name" value="Sig_transdc_resp-reg_receiver"/>
</dbReference>